<name>A0ABS8GBL7_9ALTE</name>
<evidence type="ECO:0000313" key="1">
    <source>
        <dbReference type="EMBL" id="MCC2617937.1"/>
    </source>
</evidence>
<evidence type="ECO:0000313" key="2">
    <source>
        <dbReference type="Proteomes" id="UP001520878"/>
    </source>
</evidence>
<accession>A0ABS8GBL7</accession>
<gene>
    <name evidence="1" type="ORF">LJ739_16915</name>
</gene>
<dbReference type="RefSeq" id="WP_229162363.1">
    <property type="nucleotide sequence ID" value="NZ_JAJEWP010000006.1"/>
</dbReference>
<protein>
    <submittedName>
        <fullName evidence="1">Uncharacterized protein</fullName>
    </submittedName>
</protein>
<proteinExistence type="predicted"/>
<reference evidence="1 2" key="1">
    <citation type="submission" date="2021-10" db="EMBL/GenBank/DDBJ databases">
        <title>Draft genome of Aestuariibacter halophilus JC2043.</title>
        <authorList>
            <person name="Emsley S.A."/>
            <person name="Pfannmuller K.M."/>
            <person name="Ushijima B."/>
            <person name="Saw J.H."/>
            <person name="Videau P."/>
        </authorList>
    </citation>
    <scope>NUCLEOTIDE SEQUENCE [LARGE SCALE GENOMIC DNA]</scope>
    <source>
        <strain evidence="1 2">JC2043</strain>
    </source>
</reference>
<sequence>MISAQITYEFPSAQIANRFLNTLTSWSVSKVDARLAGAGDRVRVRYTYGEGRFDSTASALDDLASQLDGHEVNAG</sequence>
<dbReference type="Proteomes" id="UP001520878">
    <property type="component" value="Unassembled WGS sequence"/>
</dbReference>
<keyword evidence="2" id="KW-1185">Reference proteome</keyword>
<dbReference type="EMBL" id="JAJEWP010000006">
    <property type="protein sequence ID" value="MCC2617937.1"/>
    <property type="molecule type" value="Genomic_DNA"/>
</dbReference>
<comment type="caution">
    <text evidence="1">The sequence shown here is derived from an EMBL/GenBank/DDBJ whole genome shotgun (WGS) entry which is preliminary data.</text>
</comment>
<organism evidence="1 2">
    <name type="scientific">Fluctibacter halophilus</name>
    <dbReference type="NCBI Taxonomy" id="226011"/>
    <lineage>
        <taxon>Bacteria</taxon>
        <taxon>Pseudomonadati</taxon>
        <taxon>Pseudomonadota</taxon>
        <taxon>Gammaproteobacteria</taxon>
        <taxon>Alteromonadales</taxon>
        <taxon>Alteromonadaceae</taxon>
        <taxon>Fluctibacter</taxon>
    </lineage>
</organism>